<feature type="region of interest" description="Disordered" evidence="1">
    <location>
        <begin position="1"/>
        <end position="27"/>
    </location>
</feature>
<protein>
    <submittedName>
        <fullName evidence="2">Uncharacterized protein</fullName>
    </submittedName>
</protein>
<accession>A0AAD6UR97</accession>
<sequence>MSNSSSFIGTPDNAVGNTAKRSSASSSDWLGPSLLAARAMTAAADSAPFPQKVKKNRDNLKQLCGNIIEIMKVVQSHAHFYEDSDATKLENVCMDFESALQAVLLSLRKIQTEPKGFRGRLKGMMNASGVADEIIGHEKKIQELRQNVMVNNY</sequence>
<dbReference type="Proteomes" id="UP001219525">
    <property type="component" value="Unassembled WGS sequence"/>
</dbReference>
<evidence type="ECO:0000313" key="3">
    <source>
        <dbReference type="Proteomes" id="UP001219525"/>
    </source>
</evidence>
<dbReference type="InterPro" id="IPR059179">
    <property type="entry name" value="MLKL-like_MCAfunc"/>
</dbReference>
<keyword evidence="3" id="KW-1185">Reference proteome</keyword>
<gene>
    <name evidence="2" type="ORF">GGX14DRAFT_405982</name>
</gene>
<dbReference type="AlphaFoldDB" id="A0AAD6UR97"/>
<feature type="compositionally biased region" description="Polar residues" evidence="1">
    <location>
        <begin position="15"/>
        <end position="27"/>
    </location>
</feature>
<comment type="caution">
    <text evidence="2">The sequence shown here is derived from an EMBL/GenBank/DDBJ whole genome shotgun (WGS) entry which is preliminary data.</text>
</comment>
<evidence type="ECO:0000313" key="2">
    <source>
        <dbReference type="EMBL" id="KAJ7192925.1"/>
    </source>
</evidence>
<name>A0AAD6UR97_9AGAR</name>
<dbReference type="EMBL" id="JARJCW010000114">
    <property type="protein sequence ID" value="KAJ7192925.1"/>
    <property type="molecule type" value="Genomic_DNA"/>
</dbReference>
<evidence type="ECO:0000256" key="1">
    <source>
        <dbReference type="SAM" id="MobiDB-lite"/>
    </source>
</evidence>
<proteinExistence type="predicted"/>
<reference evidence="2" key="1">
    <citation type="submission" date="2023-03" db="EMBL/GenBank/DDBJ databases">
        <title>Massive genome expansion in bonnet fungi (Mycena s.s.) driven by repeated elements and novel gene families across ecological guilds.</title>
        <authorList>
            <consortium name="Lawrence Berkeley National Laboratory"/>
            <person name="Harder C.B."/>
            <person name="Miyauchi S."/>
            <person name="Viragh M."/>
            <person name="Kuo A."/>
            <person name="Thoen E."/>
            <person name="Andreopoulos B."/>
            <person name="Lu D."/>
            <person name="Skrede I."/>
            <person name="Drula E."/>
            <person name="Henrissat B."/>
            <person name="Morin E."/>
            <person name="Kohler A."/>
            <person name="Barry K."/>
            <person name="LaButti K."/>
            <person name="Morin E."/>
            <person name="Salamov A."/>
            <person name="Lipzen A."/>
            <person name="Mereny Z."/>
            <person name="Hegedus B."/>
            <person name="Baldrian P."/>
            <person name="Stursova M."/>
            <person name="Weitz H."/>
            <person name="Taylor A."/>
            <person name="Grigoriev I.V."/>
            <person name="Nagy L.G."/>
            <person name="Martin F."/>
            <person name="Kauserud H."/>
        </authorList>
    </citation>
    <scope>NUCLEOTIDE SEQUENCE</scope>
    <source>
        <strain evidence="2">9144</strain>
    </source>
</reference>
<dbReference type="CDD" id="cd21037">
    <property type="entry name" value="MLKL_NTD"/>
    <property type="match status" value="1"/>
</dbReference>
<organism evidence="2 3">
    <name type="scientific">Mycena pura</name>
    <dbReference type="NCBI Taxonomy" id="153505"/>
    <lineage>
        <taxon>Eukaryota</taxon>
        <taxon>Fungi</taxon>
        <taxon>Dikarya</taxon>
        <taxon>Basidiomycota</taxon>
        <taxon>Agaricomycotina</taxon>
        <taxon>Agaricomycetes</taxon>
        <taxon>Agaricomycetidae</taxon>
        <taxon>Agaricales</taxon>
        <taxon>Marasmiineae</taxon>
        <taxon>Mycenaceae</taxon>
        <taxon>Mycena</taxon>
    </lineage>
</organism>